<dbReference type="EMBL" id="AP029612">
    <property type="protein sequence ID" value="BFG69680.1"/>
    <property type="molecule type" value="Genomic_DNA"/>
</dbReference>
<proteinExistence type="predicted"/>
<sequence length="297" mass="33337">MKSIRDKALLHLTGQSTLQTVPIDQLESLVQTYPYFAPATLLYHAKCKADGATTQLEASLGKSFLFTDNPLWTSYLLQEPTVMDEVGMPETPVADKPALSISKTIDIPTMDDVRDIMRSIDPRKIPDNPPEVDETEEEYEEPMDELPLPETKLSDLLSEQLADFKKPVDSAAQLEIETERLHTIDYFASQGIKIDLSKIPQDKLTSQLRKFTDWLKQMKHVPNEPADLGTGSDLEQAVALIAENSNESREVVTETMAEVLEKQGQLDKAIQLYIKLSFINPEKSAYFAAKIQQLKGI</sequence>
<evidence type="ECO:0008006" key="3">
    <source>
        <dbReference type="Google" id="ProtNLM"/>
    </source>
</evidence>
<dbReference type="AlphaFoldDB" id="A0AAT9GGB2"/>
<organism evidence="2">
    <name type="scientific">Sediminibacterium sp. KACHI17</name>
    <dbReference type="NCBI Taxonomy" id="1751071"/>
    <lineage>
        <taxon>Bacteria</taxon>
        <taxon>Pseudomonadati</taxon>
        <taxon>Bacteroidota</taxon>
        <taxon>Chitinophagia</taxon>
        <taxon>Chitinophagales</taxon>
        <taxon>Chitinophagaceae</taxon>
        <taxon>Sediminibacterium</taxon>
    </lineage>
</organism>
<dbReference type="RefSeq" id="WP_353549990.1">
    <property type="nucleotide sequence ID" value="NZ_AP029612.1"/>
</dbReference>
<accession>A0AAT9GGB2</accession>
<gene>
    <name evidence="2" type="ORF">KACHI17_05610</name>
</gene>
<reference evidence="2" key="1">
    <citation type="submission" date="2024-02" db="EMBL/GenBank/DDBJ databases">
        <title>Sediminibacterium planktonica sp. nov. and Sediminibacterium longus sp. nov., isolated from surface lake and river water.</title>
        <authorList>
            <person name="Watanabe K."/>
            <person name="Takemine S."/>
            <person name="Ishii Y."/>
            <person name="Ogata Y."/>
            <person name="Shindo C."/>
            <person name="Suda W."/>
        </authorList>
    </citation>
    <scope>NUCLEOTIDE SEQUENCE</scope>
    <source>
        <strain evidence="2">KACHI17</strain>
    </source>
</reference>
<protein>
    <recommendedName>
        <fullName evidence="3">Tetratricopeptide repeat protein</fullName>
    </recommendedName>
</protein>
<feature type="compositionally biased region" description="Acidic residues" evidence="1">
    <location>
        <begin position="130"/>
        <end position="144"/>
    </location>
</feature>
<evidence type="ECO:0000313" key="2">
    <source>
        <dbReference type="EMBL" id="BFG69680.1"/>
    </source>
</evidence>
<evidence type="ECO:0000256" key="1">
    <source>
        <dbReference type="SAM" id="MobiDB-lite"/>
    </source>
</evidence>
<name>A0AAT9GGB2_9BACT</name>
<feature type="region of interest" description="Disordered" evidence="1">
    <location>
        <begin position="120"/>
        <end position="146"/>
    </location>
</feature>